<keyword evidence="3" id="KW-1185">Reference proteome</keyword>
<accession>A0A5M3W9E3</accession>
<dbReference type="Pfam" id="PF26136">
    <property type="entry name" value="SCO6045_C"/>
    <property type="match status" value="1"/>
</dbReference>
<dbReference type="RefSeq" id="WP_170317218.1">
    <property type="nucleotide sequence ID" value="NZ_BAAABN010000035.1"/>
</dbReference>
<dbReference type="InterPro" id="IPR058711">
    <property type="entry name" value="SCO6045-like_C"/>
</dbReference>
<dbReference type="EMBL" id="BLAD01000088">
    <property type="protein sequence ID" value="GES04850.1"/>
    <property type="molecule type" value="Genomic_DNA"/>
</dbReference>
<evidence type="ECO:0000313" key="3">
    <source>
        <dbReference type="Proteomes" id="UP000334990"/>
    </source>
</evidence>
<evidence type="ECO:0000259" key="1">
    <source>
        <dbReference type="Pfam" id="PF26136"/>
    </source>
</evidence>
<feature type="domain" description="SCO6045-like C-terminal" evidence="1">
    <location>
        <begin position="30"/>
        <end position="116"/>
    </location>
</feature>
<dbReference type="Proteomes" id="UP000334990">
    <property type="component" value="Unassembled WGS sequence"/>
</dbReference>
<name>A0A5M3W9E3_9ACTN</name>
<proteinExistence type="predicted"/>
<evidence type="ECO:0000313" key="2">
    <source>
        <dbReference type="EMBL" id="GES04850.1"/>
    </source>
</evidence>
<protein>
    <recommendedName>
        <fullName evidence="1">SCO6045-like C-terminal domain-containing protein</fullName>
    </recommendedName>
</protein>
<comment type="caution">
    <text evidence="2">The sequence shown here is derived from an EMBL/GenBank/DDBJ whole genome shotgun (WGS) entry which is preliminary data.</text>
</comment>
<organism evidence="2 3">
    <name type="scientific">Acrocarpospora corrugata</name>
    <dbReference type="NCBI Taxonomy" id="35763"/>
    <lineage>
        <taxon>Bacteria</taxon>
        <taxon>Bacillati</taxon>
        <taxon>Actinomycetota</taxon>
        <taxon>Actinomycetes</taxon>
        <taxon>Streptosporangiales</taxon>
        <taxon>Streptosporangiaceae</taxon>
        <taxon>Acrocarpospora</taxon>
    </lineage>
</organism>
<gene>
    <name evidence="2" type="ORF">Acor_69180</name>
</gene>
<sequence length="139" mass="15219">MIEESVGTAEVDATRERIEDSVDAARERLAREEARLLAALVAGAPQPPGFDPARLRIQAHSLIAKRRGLVAVALPGLVSALGAEFAREFFAYADGRPKPPGGSRADAHAFVEWLRAEGRLPAAPEQRRTSRWRGWLRKS</sequence>
<reference evidence="2 3" key="1">
    <citation type="submission" date="2019-10" db="EMBL/GenBank/DDBJ databases">
        <title>Whole genome shotgun sequence of Acrocarpospora corrugata NBRC 13972.</title>
        <authorList>
            <person name="Ichikawa N."/>
            <person name="Kimura A."/>
            <person name="Kitahashi Y."/>
            <person name="Komaki H."/>
            <person name="Oguchi A."/>
        </authorList>
    </citation>
    <scope>NUCLEOTIDE SEQUENCE [LARGE SCALE GENOMIC DNA]</scope>
    <source>
        <strain evidence="2 3">NBRC 13972</strain>
    </source>
</reference>
<dbReference type="AlphaFoldDB" id="A0A5M3W9E3"/>